<name>L1NHN6_9PORP</name>
<dbReference type="HOGENOM" id="CLU_2827506_0_0_10"/>
<feature type="region of interest" description="Disordered" evidence="1">
    <location>
        <begin position="46"/>
        <end position="66"/>
    </location>
</feature>
<comment type="caution">
    <text evidence="2">The sequence shown here is derived from an EMBL/GenBank/DDBJ whole genome shotgun (WGS) entry which is preliminary data.</text>
</comment>
<sequence length="66" mass="7110">MEYQTPSVANQKQLAHGRRLSASIVQSHKASSISAQITDENVLRGKAYLPNSTPNSLNPQGTTKGM</sequence>
<gene>
    <name evidence="2" type="ORF">HMPREF9134_00269</name>
</gene>
<protein>
    <submittedName>
        <fullName evidence="2">Uncharacterized protein</fullName>
    </submittedName>
</protein>
<feature type="compositionally biased region" description="Polar residues" evidence="1">
    <location>
        <begin position="50"/>
        <end position="66"/>
    </location>
</feature>
<dbReference type="EMBL" id="AMEQ01000011">
    <property type="protein sequence ID" value="EKY02727.1"/>
    <property type="molecule type" value="Genomic_DNA"/>
</dbReference>
<evidence type="ECO:0000313" key="3">
    <source>
        <dbReference type="Proteomes" id="UP000010408"/>
    </source>
</evidence>
<accession>L1NHN6</accession>
<dbReference type="PATRIC" id="fig|1127696.3.peg.222"/>
<evidence type="ECO:0000256" key="1">
    <source>
        <dbReference type="SAM" id="MobiDB-lite"/>
    </source>
</evidence>
<dbReference type="Proteomes" id="UP000010408">
    <property type="component" value="Unassembled WGS sequence"/>
</dbReference>
<reference evidence="2 3" key="1">
    <citation type="submission" date="2012-05" db="EMBL/GenBank/DDBJ databases">
        <authorList>
            <person name="Weinstock G."/>
            <person name="Sodergren E."/>
            <person name="Lobos E.A."/>
            <person name="Fulton L."/>
            <person name="Fulton R."/>
            <person name="Courtney L."/>
            <person name="Fronick C."/>
            <person name="O'Laughlin M."/>
            <person name="Godfrey J."/>
            <person name="Wilson R.M."/>
            <person name="Miner T."/>
            <person name="Farmer C."/>
            <person name="Delehaunty K."/>
            <person name="Cordes M."/>
            <person name="Minx P."/>
            <person name="Tomlinson C."/>
            <person name="Chen J."/>
            <person name="Wollam A."/>
            <person name="Pepin K.H."/>
            <person name="Bhonagiri V."/>
            <person name="Zhang X."/>
            <person name="Suruliraj S."/>
            <person name="Warren W."/>
            <person name="Mitreva M."/>
            <person name="Mardis E.R."/>
            <person name="Wilson R.K."/>
        </authorList>
    </citation>
    <scope>NUCLEOTIDE SEQUENCE [LARGE SCALE GENOMIC DNA]</scope>
    <source>
        <strain evidence="2 3">F0037</strain>
    </source>
</reference>
<organism evidence="2 3">
    <name type="scientific">Porphyromonas catoniae F0037</name>
    <dbReference type="NCBI Taxonomy" id="1127696"/>
    <lineage>
        <taxon>Bacteria</taxon>
        <taxon>Pseudomonadati</taxon>
        <taxon>Bacteroidota</taxon>
        <taxon>Bacteroidia</taxon>
        <taxon>Bacteroidales</taxon>
        <taxon>Porphyromonadaceae</taxon>
        <taxon>Porphyromonas</taxon>
    </lineage>
</organism>
<proteinExistence type="predicted"/>
<dbReference type="AlphaFoldDB" id="L1NHN6"/>
<evidence type="ECO:0000313" key="2">
    <source>
        <dbReference type="EMBL" id="EKY02727.1"/>
    </source>
</evidence>